<feature type="region of interest" description="Disordered" evidence="1">
    <location>
        <begin position="1"/>
        <end position="77"/>
    </location>
</feature>
<reference evidence="2 3" key="1">
    <citation type="submission" date="2021-12" db="EMBL/GenBank/DDBJ databases">
        <title>Discovery of the Pendulisporaceae a myxobacterial family with distinct sporulation behavior and unique specialized metabolism.</title>
        <authorList>
            <person name="Garcia R."/>
            <person name="Popoff A."/>
            <person name="Bader C.D."/>
            <person name="Loehr J."/>
            <person name="Walesch S."/>
            <person name="Walt C."/>
            <person name="Boldt J."/>
            <person name="Bunk B."/>
            <person name="Haeckl F.J.F.P.J."/>
            <person name="Gunesch A.P."/>
            <person name="Birkelbach J."/>
            <person name="Nuebel U."/>
            <person name="Pietschmann T."/>
            <person name="Bach T."/>
            <person name="Mueller R."/>
        </authorList>
    </citation>
    <scope>NUCLEOTIDE SEQUENCE [LARGE SCALE GENOMIC DNA]</scope>
    <source>
        <strain evidence="2 3">MSr11954</strain>
    </source>
</reference>
<evidence type="ECO:0000313" key="2">
    <source>
        <dbReference type="EMBL" id="WXB17398.1"/>
    </source>
</evidence>
<gene>
    <name evidence="2" type="ORF">LZC94_08960</name>
</gene>
<feature type="compositionally biased region" description="Basic and acidic residues" evidence="1">
    <location>
        <begin position="54"/>
        <end position="64"/>
    </location>
</feature>
<keyword evidence="3" id="KW-1185">Reference proteome</keyword>
<evidence type="ECO:0000256" key="1">
    <source>
        <dbReference type="SAM" id="MobiDB-lite"/>
    </source>
</evidence>
<dbReference type="RefSeq" id="WP_394827030.1">
    <property type="nucleotide sequence ID" value="NZ_CP089984.1"/>
</dbReference>
<feature type="compositionally biased region" description="Basic and acidic residues" evidence="1">
    <location>
        <begin position="30"/>
        <end position="42"/>
    </location>
</feature>
<protein>
    <recommendedName>
        <fullName evidence="4">Glycosyltransferase RgtA/B/C/D-like domain-containing protein</fullName>
    </recommendedName>
</protein>
<organism evidence="2 3">
    <name type="scientific">Pendulispora albinea</name>
    <dbReference type="NCBI Taxonomy" id="2741071"/>
    <lineage>
        <taxon>Bacteria</taxon>
        <taxon>Pseudomonadati</taxon>
        <taxon>Myxococcota</taxon>
        <taxon>Myxococcia</taxon>
        <taxon>Myxococcales</taxon>
        <taxon>Sorangiineae</taxon>
        <taxon>Pendulisporaceae</taxon>
        <taxon>Pendulispora</taxon>
    </lineage>
</organism>
<evidence type="ECO:0000313" key="3">
    <source>
        <dbReference type="Proteomes" id="UP001370348"/>
    </source>
</evidence>
<evidence type="ECO:0008006" key="4">
    <source>
        <dbReference type="Google" id="ProtNLM"/>
    </source>
</evidence>
<sequence length="548" mass="56684">MRGGHERPDGGGGDARGEWRGEGTVGASGVRDEGGARDEALRAPEGAIEAAVTDEGRAGDEALRAPEGAVEAAVTDEGGAGDEALRARGGWLRGGGVDAVVVFALKVGFGVWLVARGLSHISDDDFARTVIAEQFAHAPRLDPSGTSWLPFPFWVTGGAMMAFGRSLDVARAVALGMSGVGAVLAHRALRAAGVGRIAAMAGIALAMASPWNAWLGATTVPEGFTGAFVAATAIGAQACGAGAAGRRCWVAVSAVLVCASLSRYEVWPACGVVALARIVAVVRAARATGRLVPGEWAVRTQAKNVAFALLPVAGCVAWMAWNLHAHGSATHFVARVTAYRHAIGAAGAPLGEKLAVYPRALLEAPEILLVSLAGFAAFAVAPTVRARWTLPLVTSLSVLAFLVYGETQEGAPTHHAARALVSIWWILAPFGVDGAHELVMRMTRRASWRAAAATAAVAGAGLAWSAARSDMWNLFSAQRGVEESRSAQLEQGYALRKAGAARLVVTPCAYEHFAWIAAYGAPESVEIRPASRAPVTTACPKVEQHAAP</sequence>
<dbReference type="Proteomes" id="UP001370348">
    <property type="component" value="Chromosome"/>
</dbReference>
<proteinExistence type="predicted"/>
<dbReference type="EMBL" id="CP089984">
    <property type="protein sequence ID" value="WXB17398.1"/>
    <property type="molecule type" value="Genomic_DNA"/>
</dbReference>
<name>A0ABZ2M5D5_9BACT</name>
<accession>A0ABZ2M5D5</accession>
<feature type="compositionally biased region" description="Basic and acidic residues" evidence="1">
    <location>
        <begin position="1"/>
        <end position="21"/>
    </location>
</feature>